<dbReference type="GO" id="GO:0034256">
    <property type="term" value="F:chlorophyll(ide) b reductase activity"/>
    <property type="evidence" value="ECO:0007669"/>
    <property type="project" value="TreeGrafter"/>
</dbReference>
<dbReference type="InterPro" id="IPR036291">
    <property type="entry name" value="NAD(P)-bd_dom_sf"/>
</dbReference>
<dbReference type="GO" id="GO:0015996">
    <property type="term" value="P:chlorophyll catabolic process"/>
    <property type="evidence" value="ECO:0007669"/>
    <property type="project" value="TreeGrafter"/>
</dbReference>
<reference evidence="1 2" key="1">
    <citation type="submission" date="2020-02" db="EMBL/GenBank/DDBJ databases">
        <title>Genome sequences of Thiorhodococcus mannitoliphagus and Thiorhodococcus minor, purple sulfur photosynthetic bacteria in the gammaproteobacterial family, Chromatiaceae.</title>
        <authorList>
            <person name="Aviles F.A."/>
            <person name="Meyer T.E."/>
            <person name="Kyndt J.A."/>
        </authorList>
    </citation>
    <scope>NUCLEOTIDE SEQUENCE [LARGE SCALE GENOMIC DNA]</scope>
    <source>
        <strain evidence="1 2">DSM 11518</strain>
    </source>
</reference>
<organism evidence="1 2">
    <name type="scientific">Thiorhodococcus minor</name>
    <dbReference type="NCBI Taxonomy" id="57489"/>
    <lineage>
        <taxon>Bacteria</taxon>
        <taxon>Pseudomonadati</taxon>
        <taxon>Pseudomonadota</taxon>
        <taxon>Gammaproteobacteria</taxon>
        <taxon>Chromatiales</taxon>
        <taxon>Chromatiaceae</taxon>
        <taxon>Thiorhodococcus</taxon>
    </lineage>
</organism>
<dbReference type="PANTHER" id="PTHR24314:SF26">
    <property type="match status" value="1"/>
</dbReference>
<name>A0A6M0JTZ5_9GAMM</name>
<dbReference type="AlphaFoldDB" id="A0A6M0JTZ5"/>
<dbReference type="PANTHER" id="PTHR24314">
    <property type="entry name" value="NON-SPECIFIC LIPID TRANSFER PROTEIN-RELATED"/>
    <property type="match status" value="1"/>
</dbReference>
<evidence type="ECO:0000313" key="2">
    <source>
        <dbReference type="Proteomes" id="UP000483379"/>
    </source>
</evidence>
<accession>A0A6M0JTZ5</accession>
<dbReference type="PRINTS" id="PR00081">
    <property type="entry name" value="GDHRDH"/>
</dbReference>
<evidence type="ECO:0000313" key="1">
    <source>
        <dbReference type="EMBL" id="NEV60401.1"/>
    </source>
</evidence>
<dbReference type="InterPro" id="IPR052625">
    <property type="entry name" value="Chl_b_Red"/>
</dbReference>
<dbReference type="Gene3D" id="3.40.50.720">
    <property type="entry name" value="NAD(P)-binding Rossmann-like Domain"/>
    <property type="match status" value="1"/>
</dbReference>
<gene>
    <name evidence="1" type="ORF">G3446_00580</name>
</gene>
<dbReference type="CDD" id="cd05233">
    <property type="entry name" value="SDR_c"/>
    <property type="match status" value="1"/>
</dbReference>
<keyword evidence="2" id="KW-1185">Reference proteome</keyword>
<dbReference type="RefSeq" id="WP_164450443.1">
    <property type="nucleotide sequence ID" value="NZ_JAAIJQ010000001.1"/>
</dbReference>
<dbReference type="InterPro" id="IPR002347">
    <property type="entry name" value="SDR_fam"/>
</dbReference>
<proteinExistence type="predicted"/>
<dbReference type="Pfam" id="PF00106">
    <property type="entry name" value="adh_short"/>
    <property type="match status" value="1"/>
</dbReference>
<dbReference type="Proteomes" id="UP000483379">
    <property type="component" value="Unassembled WGS sequence"/>
</dbReference>
<protein>
    <submittedName>
        <fullName evidence="1">SDR family oxidoreductase</fullName>
    </submittedName>
</protein>
<sequence length="280" mass="30180">MPSGHRLGIVITGGSRGLGFALAKGFLAHGDRVVICARDGARVQDAVRQLRQDIGSADIHGIGFDVRDRGDSARFKAFVLGRLGRVDRWINNAGTAGERQAPLWALDGVDMLETTTTNLFGALTMSSLAVQIMREQPPSKTPVYHIFNMGFSDLGALLSRSPIPHKASKIGVAVVTRSLRAELAAHGMSSIGVHALSPGLVKTDLLRRVTTPDAAGFVEIAAERPEAVAQSLVPKIRHVRGRGSSIRHRSLPVMIARMLFRLSLRGARGLANARRLKPRE</sequence>
<comment type="caution">
    <text evidence="1">The sequence shown here is derived from an EMBL/GenBank/DDBJ whole genome shotgun (WGS) entry which is preliminary data.</text>
</comment>
<dbReference type="EMBL" id="JAAIJQ010000001">
    <property type="protein sequence ID" value="NEV60401.1"/>
    <property type="molecule type" value="Genomic_DNA"/>
</dbReference>
<dbReference type="SUPFAM" id="SSF51735">
    <property type="entry name" value="NAD(P)-binding Rossmann-fold domains"/>
    <property type="match status" value="1"/>
</dbReference>
<dbReference type="GO" id="GO:0010304">
    <property type="term" value="P:PSII associated light-harvesting complex II catabolic process"/>
    <property type="evidence" value="ECO:0007669"/>
    <property type="project" value="TreeGrafter"/>
</dbReference>